<feature type="domain" description="Diels-Alderase N-terminal" evidence="2">
    <location>
        <begin position="49"/>
        <end position="236"/>
    </location>
</feature>
<evidence type="ECO:0000313" key="5">
    <source>
        <dbReference type="Proteomes" id="UP000054321"/>
    </source>
</evidence>
<dbReference type="STRING" id="913774.A0A0C3H9V3"/>
<evidence type="ECO:0000259" key="2">
    <source>
        <dbReference type="Pfam" id="PF24137"/>
    </source>
</evidence>
<evidence type="ECO:0000256" key="1">
    <source>
        <dbReference type="SAM" id="SignalP"/>
    </source>
</evidence>
<dbReference type="InParanoid" id="A0A0C3H9V3"/>
<dbReference type="OrthoDB" id="5344254at2759"/>
<dbReference type="AlphaFoldDB" id="A0A0C3H9V3"/>
<organism evidence="4 5">
    <name type="scientific">Oidiodendron maius (strain Zn)</name>
    <dbReference type="NCBI Taxonomy" id="913774"/>
    <lineage>
        <taxon>Eukaryota</taxon>
        <taxon>Fungi</taxon>
        <taxon>Dikarya</taxon>
        <taxon>Ascomycota</taxon>
        <taxon>Pezizomycotina</taxon>
        <taxon>Leotiomycetes</taxon>
        <taxon>Leotiomycetes incertae sedis</taxon>
        <taxon>Myxotrichaceae</taxon>
        <taxon>Oidiodendron</taxon>
    </lineage>
</organism>
<evidence type="ECO:0000259" key="3">
    <source>
        <dbReference type="Pfam" id="PF25581"/>
    </source>
</evidence>
<dbReference type="Pfam" id="PF25581">
    <property type="entry name" value="AsqO_C"/>
    <property type="match status" value="1"/>
</dbReference>
<dbReference type="Pfam" id="PF24137">
    <property type="entry name" value="DA_N"/>
    <property type="match status" value="1"/>
</dbReference>
<feature type="signal peptide" evidence="1">
    <location>
        <begin position="1"/>
        <end position="22"/>
    </location>
</feature>
<reference evidence="4 5" key="1">
    <citation type="submission" date="2014-04" db="EMBL/GenBank/DDBJ databases">
        <authorList>
            <consortium name="DOE Joint Genome Institute"/>
            <person name="Kuo A."/>
            <person name="Martino E."/>
            <person name="Perotto S."/>
            <person name="Kohler A."/>
            <person name="Nagy L.G."/>
            <person name="Floudas D."/>
            <person name="Copeland A."/>
            <person name="Barry K.W."/>
            <person name="Cichocki N."/>
            <person name="Veneault-Fourrey C."/>
            <person name="LaButti K."/>
            <person name="Lindquist E.A."/>
            <person name="Lipzen A."/>
            <person name="Lundell T."/>
            <person name="Morin E."/>
            <person name="Murat C."/>
            <person name="Sun H."/>
            <person name="Tunlid A."/>
            <person name="Henrissat B."/>
            <person name="Grigoriev I.V."/>
            <person name="Hibbett D.S."/>
            <person name="Martin F."/>
            <person name="Nordberg H.P."/>
            <person name="Cantor M.N."/>
            <person name="Hua S.X."/>
        </authorList>
    </citation>
    <scope>NUCLEOTIDE SEQUENCE [LARGE SCALE GENOMIC DNA]</scope>
    <source>
        <strain evidence="4 5">Zn</strain>
    </source>
</reference>
<name>A0A0C3H9V3_OIDMZ</name>
<dbReference type="Proteomes" id="UP000054321">
    <property type="component" value="Unassembled WGS sequence"/>
</dbReference>
<reference evidence="5" key="2">
    <citation type="submission" date="2015-01" db="EMBL/GenBank/DDBJ databases">
        <title>Evolutionary Origins and Diversification of the Mycorrhizal Mutualists.</title>
        <authorList>
            <consortium name="DOE Joint Genome Institute"/>
            <consortium name="Mycorrhizal Genomics Consortium"/>
            <person name="Kohler A."/>
            <person name="Kuo A."/>
            <person name="Nagy L.G."/>
            <person name="Floudas D."/>
            <person name="Copeland A."/>
            <person name="Barry K.W."/>
            <person name="Cichocki N."/>
            <person name="Veneault-Fourrey C."/>
            <person name="LaButti K."/>
            <person name="Lindquist E.A."/>
            <person name="Lipzen A."/>
            <person name="Lundell T."/>
            <person name="Morin E."/>
            <person name="Murat C."/>
            <person name="Riley R."/>
            <person name="Ohm R."/>
            <person name="Sun H."/>
            <person name="Tunlid A."/>
            <person name="Henrissat B."/>
            <person name="Grigoriev I.V."/>
            <person name="Hibbett D.S."/>
            <person name="Martin F."/>
        </authorList>
    </citation>
    <scope>NUCLEOTIDE SEQUENCE [LARGE SCALE GENOMIC DNA]</scope>
    <source>
        <strain evidence="5">Zn</strain>
    </source>
</reference>
<sequence length="397" mass="42414">MLVQKLFTSALAVVSIPGLAVAALAGRDDGPLPEAFDGQYMTTPVPGPTNNATEWWYFQVVGEPDPTTGIVPSFEAVFYLGFAFTLGPGDPRYQFDVSGVFPNGTTFFISAPVATFPTFVTNGQDISGNWGEAAFSLFEDSSSMVLAYNSSSAGVTGGVTFKRDKTCAHVPASPNTQGVPYFSALAQGQTLNSAETTLYTESGWVIEMPRATAEVSLDIGGTEFKLSGTGYHDHNWAPVDFGQITYTWVLGLGSCGPYDIGYFEVKAVDSTRDADIVQGSLAYNGKFLQTEAHRFGSKPTVNTVDFQLTGETVDPITQQAVPTGVDVTYTIADGTVYQFNLTNSVTNPALPVYHRWRLVGTGGEVGGEQYQCALIGEWLNPGLAVYSEGGNIFADVM</sequence>
<keyword evidence="5" id="KW-1185">Reference proteome</keyword>
<dbReference type="InterPro" id="IPR056402">
    <property type="entry name" value="DA_N"/>
</dbReference>
<protein>
    <recommendedName>
        <fullName evidence="6">AttH domain-containing protein</fullName>
    </recommendedName>
</protein>
<accession>A0A0C3H9V3</accession>
<gene>
    <name evidence="4" type="ORF">OIDMADRAFT_56269</name>
</gene>
<proteinExistence type="predicted"/>
<feature type="chain" id="PRO_5002164961" description="AttH domain-containing protein" evidence="1">
    <location>
        <begin position="23"/>
        <end position="397"/>
    </location>
</feature>
<evidence type="ECO:0000313" key="4">
    <source>
        <dbReference type="EMBL" id="KIM99101.1"/>
    </source>
</evidence>
<dbReference type="SUPFAM" id="SSF159245">
    <property type="entry name" value="AttH-like"/>
    <property type="match status" value="1"/>
</dbReference>
<feature type="domain" description="AsqO/PenF-like C-terminal" evidence="3">
    <location>
        <begin position="246"/>
        <end position="379"/>
    </location>
</feature>
<keyword evidence="1" id="KW-0732">Signal</keyword>
<dbReference type="EMBL" id="KN832879">
    <property type="protein sequence ID" value="KIM99101.1"/>
    <property type="molecule type" value="Genomic_DNA"/>
</dbReference>
<evidence type="ECO:0008006" key="6">
    <source>
        <dbReference type="Google" id="ProtNLM"/>
    </source>
</evidence>
<dbReference type="InterPro" id="IPR057722">
    <property type="entry name" value="AsqO/PenF-like_C"/>
</dbReference>
<dbReference type="HOGENOM" id="CLU_051719_1_0_1"/>